<proteinExistence type="predicted"/>
<name>A0AA87ZN68_FICCA</name>
<evidence type="ECO:0000313" key="3">
    <source>
        <dbReference type="Proteomes" id="UP001187192"/>
    </source>
</evidence>
<organism evidence="2 3">
    <name type="scientific">Ficus carica</name>
    <name type="common">Common fig</name>
    <dbReference type="NCBI Taxonomy" id="3494"/>
    <lineage>
        <taxon>Eukaryota</taxon>
        <taxon>Viridiplantae</taxon>
        <taxon>Streptophyta</taxon>
        <taxon>Embryophyta</taxon>
        <taxon>Tracheophyta</taxon>
        <taxon>Spermatophyta</taxon>
        <taxon>Magnoliopsida</taxon>
        <taxon>eudicotyledons</taxon>
        <taxon>Gunneridae</taxon>
        <taxon>Pentapetalae</taxon>
        <taxon>rosids</taxon>
        <taxon>fabids</taxon>
        <taxon>Rosales</taxon>
        <taxon>Moraceae</taxon>
        <taxon>Ficeae</taxon>
        <taxon>Ficus</taxon>
    </lineage>
</organism>
<comment type="caution">
    <text evidence="2">The sequence shown here is derived from an EMBL/GenBank/DDBJ whole genome shotgun (WGS) entry which is preliminary data.</text>
</comment>
<sequence>MEKRRDSLRRMRRRFDLAERDLEMCKWMKSRLSMRDRHGLQTERRRRRCFTGRRARMSMMTSKGRYAMDDDDDDDDDDELVGGEIEGC</sequence>
<feature type="region of interest" description="Disordered" evidence="1">
    <location>
        <begin position="60"/>
        <end position="79"/>
    </location>
</feature>
<evidence type="ECO:0000256" key="1">
    <source>
        <dbReference type="SAM" id="MobiDB-lite"/>
    </source>
</evidence>
<reference evidence="2" key="1">
    <citation type="submission" date="2023-07" db="EMBL/GenBank/DDBJ databases">
        <title>draft genome sequence of fig (Ficus carica).</title>
        <authorList>
            <person name="Takahashi T."/>
            <person name="Nishimura K."/>
        </authorList>
    </citation>
    <scope>NUCLEOTIDE SEQUENCE</scope>
</reference>
<dbReference type="EMBL" id="BTGU01000006">
    <property type="protein sequence ID" value="GMN36529.1"/>
    <property type="molecule type" value="Genomic_DNA"/>
</dbReference>
<accession>A0AA87ZN68</accession>
<feature type="compositionally biased region" description="Acidic residues" evidence="1">
    <location>
        <begin position="69"/>
        <end position="79"/>
    </location>
</feature>
<dbReference type="AlphaFoldDB" id="A0AA87ZN68"/>
<protein>
    <submittedName>
        <fullName evidence="2">Uncharacterized protein</fullName>
    </submittedName>
</protein>
<keyword evidence="3" id="KW-1185">Reference proteome</keyword>
<dbReference type="Proteomes" id="UP001187192">
    <property type="component" value="Unassembled WGS sequence"/>
</dbReference>
<gene>
    <name evidence="2" type="ORF">TIFTF001_006073</name>
</gene>
<dbReference type="Gramene" id="FCD_00005937-RA">
    <property type="protein sequence ID" value="FCD_00005937-RA:cds"/>
    <property type="gene ID" value="FCD_00005937"/>
</dbReference>
<evidence type="ECO:0000313" key="2">
    <source>
        <dbReference type="EMBL" id="GMN36529.1"/>
    </source>
</evidence>